<proteinExistence type="predicted"/>
<dbReference type="Gene3D" id="3.40.50.1100">
    <property type="match status" value="2"/>
</dbReference>
<comment type="cofactor">
    <cofactor evidence="1">
        <name>pyridoxal 5'-phosphate</name>
        <dbReference type="ChEBI" id="CHEBI:597326"/>
    </cofactor>
</comment>
<dbReference type="InterPro" id="IPR050147">
    <property type="entry name" value="Ser/Thr_Dehydratase"/>
</dbReference>
<dbReference type="RefSeq" id="WP_131899486.1">
    <property type="nucleotide sequence ID" value="NZ_SMKU01000213.1"/>
</dbReference>
<keyword evidence="3" id="KW-0456">Lyase</keyword>
<dbReference type="InterPro" id="IPR000634">
    <property type="entry name" value="Ser/Thr_deHydtase_PyrdxlP-BS"/>
</dbReference>
<accession>A0A4R5AWH5</accession>
<reference evidence="5 6" key="1">
    <citation type="submission" date="2019-03" db="EMBL/GenBank/DDBJ databases">
        <title>Draft genome sequences of novel Actinobacteria.</title>
        <authorList>
            <person name="Sahin N."/>
            <person name="Ay H."/>
            <person name="Saygin H."/>
        </authorList>
    </citation>
    <scope>NUCLEOTIDE SEQUENCE [LARGE SCALE GENOMIC DNA]</scope>
    <source>
        <strain evidence="5 6">H3C3</strain>
    </source>
</reference>
<dbReference type="EMBL" id="SMKU01000213">
    <property type="protein sequence ID" value="TDD76490.1"/>
    <property type="molecule type" value="Genomic_DNA"/>
</dbReference>
<dbReference type="AlphaFoldDB" id="A0A4R5AWH5"/>
<dbReference type="InterPro" id="IPR036052">
    <property type="entry name" value="TrpB-like_PALP_sf"/>
</dbReference>
<dbReference type="Proteomes" id="UP000294513">
    <property type="component" value="Unassembled WGS sequence"/>
</dbReference>
<keyword evidence="6" id="KW-1185">Reference proteome</keyword>
<dbReference type="GO" id="GO:0006567">
    <property type="term" value="P:L-threonine catabolic process"/>
    <property type="evidence" value="ECO:0007669"/>
    <property type="project" value="TreeGrafter"/>
</dbReference>
<keyword evidence="2" id="KW-0663">Pyridoxal phosphate</keyword>
<name>A0A4R5AWH5_9ACTN</name>
<evidence type="ECO:0000256" key="2">
    <source>
        <dbReference type="ARBA" id="ARBA00022898"/>
    </source>
</evidence>
<dbReference type="InterPro" id="IPR001926">
    <property type="entry name" value="TrpB-like_PALP"/>
</dbReference>
<evidence type="ECO:0000259" key="4">
    <source>
        <dbReference type="Pfam" id="PF00291"/>
    </source>
</evidence>
<feature type="domain" description="Tryptophan synthase beta chain-like PALP" evidence="4">
    <location>
        <begin position="18"/>
        <end position="297"/>
    </location>
</feature>
<gene>
    <name evidence="5" type="ORF">E1298_30835</name>
</gene>
<dbReference type="PROSITE" id="PS00165">
    <property type="entry name" value="DEHYDRATASE_SER_THR"/>
    <property type="match status" value="1"/>
</dbReference>
<organism evidence="5 6">
    <name type="scientific">Actinomadura rubrisoli</name>
    <dbReference type="NCBI Taxonomy" id="2530368"/>
    <lineage>
        <taxon>Bacteria</taxon>
        <taxon>Bacillati</taxon>
        <taxon>Actinomycetota</taxon>
        <taxon>Actinomycetes</taxon>
        <taxon>Streptosporangiales</taxon>
        <taxon>Thermomonosporaceae</taxon>
        <taxon>Actinomadura</taxon>
    </lineage>
</organism>
<dbReference type="OrthoDB" id="9811476at2"/>
<evidence type="ECO:0000313" key="5">
    <source>
        <dbReference type="EMBL" id="TDD76490.1"/>
    </source>
</evidence>
<evidence type="ECO:0000313" key="6">
    <source>
        <dbReference type="Proteomes" id="UP000294513"/>
    </source>
</evidence>
<dbReference type="Pfam" id="PF00291">
    <property type="entry name" value="PALP"/>
    <property type="match status" value="1"/>
</dbReference>
<dbReference type="PANTHER" id="PTHR48078:SF6">
    <property type="entry name" value="L-THREONINE DEHYDRATASE CATABOLIC TDCB"/>
    <property type="match status" value="1"/>
</dbReference>
<protein>
    <submittedName>
        <fullName evidence="5">Pyridoxal-phosphate dependent enzyme</fullName>
    </submittedName>
</protein>
<sequence length="333" mass="35583">MTVHTPVSASVANAHELISPHIRRTPLVRSKKRNDVFLKCENLQLTGSFKLRGALSGLLSYKRFRPDVWSHIRKHGVVTCSSGNFAQALAYATGRLAVDYTVIVPDQITPAKMAGITGHNPLARIVRVPYETWRDTMLTGAHPDFPGFFLSCETDDYVTQGNGTIGLEILQDLPAVDAVLVPYGGGNLTYSLATVFAGHDVGVFAVEITTGAPLSASLRAGEPVEVEYSPSFVDGIGASFVLPQQFHRVKDVIAGVLTVTPQEVAEALGSLLLNDKMLAEGAGAAALAAACKYANAYQWRHPCAIISGATIDLHKLLGVLNDTSENGAEDAHH</sequence>
<dbReference type="GO" id="GO:0003941">
    <property type="term" value="F:L-serine ammonia-lyase activity"/>
    <property type="evidence" value="ECO:0007669"/>
    <property type="project" value="TreeGrafter"/>
</dbReference>
<dbReference type="GO" id="GO:0030170">
    <property type="term" value="F:pyridoxal phosphate binding"/>
    <property type="evidence" value="ECO:0007669"/>
    <property type="project" value="InterPro"/>
</dbReference>
<evidence type="ECO:0000256" key="3">
    <source>
        <dbReference type="ARBA" id="ARBA00023239"/>
    </source>
</evidence>
<dbReference type="GO" id="GO:0006565">
    <property type="term" value="P:L-serine catabolic process"/>
    <property type="evidence" value="ECO:0007669"/>
    <property type="project" value="TreeGrafter"/>
</dbReference>
<evidence type="ECO:0000256" key="1">
    <source>
        <dbReference type="ARBA" id="ARBA00001933"/>
    </source>
</evidence>
<dbReference type="PANTHER" id="PTHR48078">
    <property type="entry name" value="THREONINE DEHYDRATASE, MITOCHONDRIAL-RELATED"/>
    <property type="match status" value="1"/>
</dbReference>
<dbReference type="GO" id="GO:0004794">
    <property type="term" value="F:threonine deaminase activity"/>
    <property type="evidence" value="ECO:0007669"/>
    <property type="project" value="TreeGrafter"/>
</dbReference>
<comment type="caution">
    <text evidence="5">The sequence shown here is derived from an EMBL/GenBank/DDBJ whole genome shotgun (WGS) entry which is preliminary data.</text>
</comment>
<dbReference type="GO" id="GO:0009097">
    <property type="term" value="P:isoleucine biosynthetic process"/>
    <property type="evidence" value="ECO:0007669"/>
    <property type="project" value="TreeGrafter"/>
</dbReference>
<dbReference type="SUPFAM" id="SSF53686">
    <property type="entry name" value="Tryptophan synthase beta subunit-like PLP-dependent enzymes"/>
    <property type="match status" value="1"/>
</dbReference>